<dbReference type="PANTHER" id="PTHR43248">
    <property type="entry name" value="2-SUCCINYL-6-HYDROXY-2,4-CYCLOHEXADIENE-1-CARBOXYLATE SYNTHASE"/>
    <property type="match status" value="1"/>
</dbReference>
<comment type="similarity">
    <text evidence="1">Belongs to the peptidase S33 family.</text>
</comment>
<evidence type="ECO:0000256" key="2">
    <source>
        <dbReference type="ARBA" id="ARBA00022801"/>
    </source>
</evidence>
<feature type="domain" description="Peptidase S33 tripeptidyl aminopeptidase-like C-terminal" evidence="4">
    <location>
        <begin position="445"/>
        <end position="545"/>
    </location>
</feature>
<dbReference type="Gene3D" id="3.40.50.1820">
    <property type="entry name" value="alpha/beta hydrolase"/>
    <property type="match status" value="1"/>
</dbReference>
<dbReference type="AlphaFoldDB" id="A0A8H7CNP1"/>
<keyword evidence="6" id="KW-1185">Reference proteome</keyword>
<dbReference type="InterPro" id="IPR029058">
    <property type="entry name" value="AB_hydrolase_fold"/>
</dbReference>
<gene>
    <name evidence="5" type="ORF">MSAN_02018000</name>
</gene>
<evidence type="ECO:0000313" key="6">
    <source>
        <dbReference type="Proteomes" id="UP000623467"/>
    </source>
</evidence>
<evidence type="ECO:0000313" key="5">
    <source>
        <dbReference type="EMBL" id="KAF7342612.1"/>
    </source>
</evidence>
<comment type="caution">
    <text evidence="5">The sequence shown here is derived from an EMBL/GenBank/DDBJ whole genome shotgun (WGS) entry which is preliminary data.</text>
</comment>
<feature type="chain" id="PRO_5034622072" evidence="3">
    <location>
        <begin position="23"/>
        <end position="564"/>
    </location>
</feature>
<name>A0A8H7CNP1_9AGAR</name>
<dbReference type="InterPro" id="IPR051601">
    <property type="entry name" value="Serine_prot/Carboxylest_S33"/>
</dbReference>
<reference evidence="5" key="1">
    <citation type="submission" date="2020-05" db="EMBL/GenBank/DDBJ databases">
        <title>Mycena genomes resolve the evolution of fungal bioluminescence.</title>
        <authorList>
            <person name="Tsai I.J."/>
        </authorList>
    </citation>
    <scope>NUCLEOTIDE SEQUENCE</scope>
    <source>
        <strain evidence="5">160909Yilan</strain>
    </source>
</reference>
<evidence type="ECO:0000256" key="3">
    <source>
        <dbReference type="SAM" id="SignalP"/>
    </source>
</evidence>
<dbReference type="Pfam" id="PF08386">
    <property type="entry name" value="Abhydrolase_4"/>
    <property type="match status" value="1"/>
</dbReference>
<dbReference type="EMBL" id="JACAZH010000025">
    <property type="protein sequence ID" value="KAF7342612.1"/>
    <property type="molecule type" value="Genomic_DNA"/>
</dbReference>
<dbReference type="PANTHER" id="PTHR43248:SF25">
    <property type="entry name" value="AB HYDROLASE-1 DOMAIN-CONTAINING PROTEIN-RELATED"/>
    <property type="match status" value="1"/>
</dbReference>
<organism evidence="5 6">
    <name type="scientific">Mycena sanguinolenta</name>
    <dbReference type="NCBI Taxonomy" id="230812"/>
    <lineage>
        <taxon>Eukaryota</taxon>
        <taxon>Fungi</taxon>
        <taxon>Dikarya</taxon>
        <taxon>Basidiomycota</taxon>
        <taxon>Agaricomycotina</taxon>
        <taxon>Agaricomycetes</taxon>
        <taxon>Agaricomycetidae</taxon>
        <taxon>Agaricales</taxon>
        <taxon>Marasmiineae</taxon>
        <taxon>Mycenaceae</taxon>
        <taxon>Mycena</taxon>
    </lineage>
</organism>
<accession>A0A8H7CNP1</accession>
<evidence type="ECO:0000259" key="4">
    <source>
        <dbReference type="Pfam" id="PF08386"/>
    </source>
</evidence>
<keyword evidence="2 5" id="KW-0378">Hydrolase</keyword>
<protein>
    <submittedName>
        <fullName evidence="5">AB hydrolase-1 domain-containing protein</fullName>
    </submittedName>
</protein>
<dbReference type="SUPFAM" id="SSF53474">
    <property type="entry name" value="alpha/beta-Hydrolases"/>
    <property type="match status" value="1"/>
</dbReference>
<feature type="signal peptide" evidence="3">
    <location>
        <begin position="1"/>
        <end position="22"/>
    </location>
</feature>
<dbReference type="GO" id="GO:0016787">
    <property type="term" value="F:hydrolase activity"/>
    <property type="evidence" value="ECO:0007669"/>
    <property type="project" value="UniProtKB-KW"/>
</dbReference>
<dbReference type="OrthoDB" id="425534at2759"/>
<proteinExistence type="inferred from homology"/>
<evidence type="ECO:0000256" key="1">
    <source>
        <dbReference type="ARBA" id="ARBA00010088"/>
    </source>
</evidence>
<dbReference type="Proteomes" id="UP000623467">
    <property type="component" value="Unassembled WGS sequence"/>
</dbReference>
<keyword evidence="3" id="KW-0732">Signal</keyword>
<sequence>MNTKLSTAVLFFLSSVLLGSQAASDFDWKKVTDLSPTLHPRSDVQCPKVTASKELVWVPCYDSAFECTRLKVPLDYSAPNASAAGIAIVKYSSTVPKSEYLGPILFNPGGPGVSGVDAIVESGAYFSAIFGAHIATGIHYSTPAASFFATDVDRAQWEHPGVDTTYPSLNTSADVIPTQRGRYQLLGTLAKMQDSGNILQHITTDNVARDMLSITEAFGYEKLQYWGVSWVEFVDLFLNAAYARMVRYGTVLGATFASMFPDKVGRLMIDGVMDARSWYSGNITEAMTDTDATLQTFFDGCAAAGPGACPFYAPTAAAIAANLTALSTSLIEAPIPVFTNISYGLFTYTYLRNVLFTALYQPYKQFPLMAQGLADLGTGNATILYQMAEDAPYECPRGSAPNDVEFDQNDQEASIPTACGDGPVYSDTVAQLRESYEIGAKLSSFWDMFGNWRLRCAGWKVHRDGHFMGPIGANTSFPLLVIGNTADPVTPHLWAQRTSGYFPGSALLTYDAPGHTSLTAVSSCVATHMRQYFQNGTLPAAGTVCSPDQELFPSSSSSNATSPS</sequence>
<dbReference type="InterPro" id="IPR013595">
    <property type="entry name" value="Pept_S33_TAP-like_C"/>
</dbReference>